<organism evidence="1 2">
    <name type="scientific">Candidatus Protochlamydia amoebophila</name>
    <dbReference type="NCBI Taxonomy" id="362787"/>
    <lineage>
        <taxon>Bacteria</taxon>
        <taxon>Pseudomonadati</taxon>
        <taxon>Chlamydiota</taxon>
        <taxon>Chlamydiia</taxon>
        <taxon>Parachlamydiales</taxon>
        <taxon>Parachlamydiaceae</taxon>
        <taxon>Candidatus Protochlamydia</taxon>
    </lineage>
</organism>
<name>A0A0C1H6Y1_9BACT</name>
<dbReference type="PATRIC" id="fig|362787.3.peg.574"/>
<proteinExistence type="predicted"/>
<dbReference type="Gene3D" id="2.180.10.10">
    <property type="entry name" value="RHS repeat-associated core"/>
    <property type="match status" value="1"/>
</dbReference>
<dbReference type="Proteomes" id="UP000031465">
    <property type="component" value="Unassembled WGS sequence"/>
</dbReference>
<sequence>MRFYDLITGRWISQDPAGFIDGPNLYSYLHNNPLNHLDRFGLATENSQNKFEGYFYGKDKYNIKPSGMGVAMPRGPIQEVTLCFDTKHPYTKEQLRELLIKSSAELLRQVNENKEIKEFLKERPFTVKNIEIIIYNHDENGFGLKDPQISVANISQGRLNYSTIDLEDSFKYKNEYEESYEEALKALSAP</sequence>
<protein>
    <recommendedName>
        <fullName evidence="3">Rhs family protein</fullName>
    </recommendedName>
</protein>
<accession>A0A0C1H6Y1</accession>
<comment type="caution">
    <text evidence="1">The sequence shown here is derived from an EMBL/GenBank/DDBJ whole genome shotgun (WGS) entry which is preliminary data.</text>
</comment>
<dbReference type="NCBIfam" id="TIGR03696">
    <property type="entry name" value="Rhs_assc_core"/>
    <property type="match status" value="1"/>
</dbReference>
<evidence type="ECO:0000313" key="1">
    <source>
        <dbReference type="EMBL" id="KIC73239.1"/>
    </source>
</evidence>
<evidence type="ECO:0000313" key="2">
    <source>
        <dbReference type="Proteomes" id="UP000031465"/>
    </source>
</evidence>
<dbReference type="EMBL" id="JSAN01000032">
    <property type="protein sequence ID" value="KIC73239.1"/>
    <property type="molecule type" value="Genomic_DNA"/>
</dbReference>
<dbReference type="AlphaFoldDB" id="A0A0C1H6Y1"/>
<dbReference type="InterPro" id="IPR022385">
    <property type="entry name" value="Rhs_assc_core"/>
</dbReference>
<evidence type="ECO:0008006" key="3">
    <source>
        <dbReference type="Google" id="ProtNLM"/>
    </source>
</evidence>
<reference evidence="1 2" key="1">
    <citation type="journal article" date="2014" name="Mol. Biol. Evol.">
        <title>Massive expansion of Ubiquitination-related gene families within the Chlamydiae.</title>
        <authorList>
            <person name="Domman D."/>
            <person name="Collingro A."/>
            <person name="Lagkouvardos I."/>
            <person name="Gehre L."/>
            <person name="Weinmaier T."/>
            <person name="Rattei T."/>
            <person name="Subtil A."/>
            <person name="Horn M."/>
        </authorList>
    </citation>
    <scope>NUCLEOTIDE SEQUENCE [LARGE SCALE GENOMIC DNA]</scope>
    <source>
        <strain evidence="1 2">EI2</strain>
    </source>
</reference>
<gene>
    <name evidence="1" type="ORF">DB44_BI00050</name>
</gene>